<name>U1FLD4_TRESO</name>
<sequence>MSQFQKSTFILLISLSIASAAVFAQGAAMYKDTTVPLKNVTLYSSGVAYYEHEGQASGASRIGLSFTPEQINDVLKSLIVSDSAAKNISVAYQSEDALRKILESLSVNLSEVSDLADILYAQRGAEIEVATGEKAAEKLAGKILTVDRRERESGGDTLSLFTSDGVHIVPFKEIKSFRFTDPKRGEDLNTALSVLLRFSSASKKNLSILIDAAGKRDVRLAYVMESPVWKPTYRIDTGFGTAEFQAWAIVDNSTDIDWNEVRLTLTTGRPVGFKQDLYPPYFTYRPTLPLMAGAAAAAETYDSAYGEADEAYMEASSPRMKMSMNKVAAEAKIGSSYDYGDSLRDIVNRNVAASDTSAEMFTFTPVKPVTIGRQESVMIPIAAVKLPAEKFSVFSNMHLRENTHPKFCVRIENTSGMKFPAGPVSVSSEGAYAGDAVLEFLPAGDTRIIGYGDDMEVNGSLTKKTSSSIDTVKIAGGLLHTTKKRVYDSTYTIKNSAAKSRKVLIEHPITGNAALVATKALLEKTPALYRFTLSVDKNSTGTLAVSESEIVETTAALIKMSVNDFIACSSDADMPKEVRKAFENIAAKKAKLDEAKSAYEKLSADCKNTGDEQRRARENLEATGSSTAQGKQFLDKLMRLESELDSLKTKTEAARANLDKAEKDFSDYLKTVKAG</sequence>
<dbReference type="Proteomes" id="UP000016412">
    <property type="component" value="Unassembled WGS sequence"/>
</dbReference>
<dbReference type="EMBL" id="AUZJ01000043">
    <property type="protein sequence ID" value="ERF60206.1"/>
    <property type="molecule type" value="Genomic_DNA"/>
</dbReference>
<keyword evidence="2" id="KW-0732">Signal</keyword>
<dbReference type="PANTHER" id="PTHR31005:SF8">
    <property type="entry name" value="DUF4139 DOMAIN-CONTAINING PROTEIN"/>
    <property type="match status" value="1"/>
</dbReference>
<dbReference type="InterPro" id="IPR011935">
    <property type="entry name" value="CHP02231"/>
</dbReference>
<dbReference type="OrthoDB" id="580912at2"/>
<organism evidence="4 6">
    <name type="scientific">Treponema socranskii subsp. socranskii VPI DR56BR1116 = ATCC 35536</name>
    <dbReference type="NCBI Taxonomy" id="1125725"/>
    <lineage>
        <taxon>Bacteria</taxon>
        <taxon>Pseudomonadati</taxon>
        <taxon>Spirochaetota</taxon>
        <taxon>Spirochaetia</taxon>
        <taxon>Spirochaetales</taxon>
        <taxon>Treponemataceae</taxon>
        <taxon>Treponema</taxon>
    </lineage>
</organism>
<dbReference type="PATRIC" id="fig|1125725.3.peg.1624"/>
<evidence type="ECO:0000256" key="2">
    <source>
        <dbReference type="SAM" id="SignalP"/>
    </source>
</evidence>
<accession>U1FLD4</accession>
<evidence type="ECO:0000256" key="1">
    <source>
        <dbReference type="SAM" id="Coils"/>
    </source>
</evidence>
<dbReference type="AlphaFoldDB" id="U1FLD4"/>
<comment type="caution">
    <text evidence="4">The sequence shown here is derived from an EMBL/GenBank/DDBJ whole genome shotgun (WGS) entry which is preliminary data.</text>
</comment>
<feature type="coiled-coil region" evidence="1">
    <location>
        <begin position="578"/>
        <end position="664"/>
    </location>
</feature>
<feature type="domain" description="DUF4139" evidence="3">
    <location>
        <begin position="218"/>
        <end position="509"/>
    </location>
</feature>
<dbReference type="Pfam" id="PF13598">
    <property type="entry name" value="DUF4139"/>
    <property type="match status" value="1"/>
</dbReference>
<feature type="chain" id="PRO_5004610924" evidence="2">
    <location>
        <begin position="25"/>
        <end position="675"/>
    </location>
</feature>
<dbReference type="eggNOG" id="COG5316">
    <property type="taxonomic scope" value="Bacteria"/>
</dbReference>
<evidence type="ECO:0000313" key="7">
    <source>
        <dbReference type="Proteomes" id="UP000016646"/>
    </source>
</evidence>
<dbReference type="Proteomes" id="UP000016646">
    <property type="component" value="Unassembled WGS sequence"/>
</dbReference>
<evidence type="ECO:0000313" key="5">
    <source>
        <dbReference type="EMBL" id="ERK03775.1"/>
    </source>
</evidence>
<dbReference type="InterPro" id="IPR037291">
    <property type="entry name" value="DUF4139"/>
</dbReference>
<gene>
    <name evidence="5" type="ORF">HMPREF0860_2589</name>
    <name evidence="4" type="ORF">HMPREF1325_2453</name>
</gene>
<dbReference type="EMBL" id="AVQI01000031">
    <property type="protein sequence ID" value="ERK03775.1"/>
    <property type="molecule type" value="Genomic_DNA"/>
</dbReference>
<evidence type="ECO:0000313" key="6">
    <source>
        <dbReference type="Proteomes" id="UP000016412"/>
    </source>
</evidence>
<protein>
    <submittedName>
        <fullName evidence="4">PF13598 domain protein</fullName>
    </submittedName>
</protein>
<dbReference type="STRING" id="1125725.HMPREF1325_2453"/>
<feature type="signal peptide" evidence="2">
    <location>
        <begin position="1"/>
        <end position="24"/>
    </location>
</feature>
<keyword evidence="7" id="KW-1185">Reference proteome</keyword>
<evidence type="ECO:0000313" key="4">
    <source>
        <dbReference type="EMBL" id="ERF60206.1"/>
    </source>
</evidence>
<proteinExistence type="predicted"/>
<dbReference type="PANTHER" id="PTHR31005">
    <property type="entry name" value="DUF4139 DOMAIN-CONTAINING PROTEIN"/>
    <property type="match status" value="1"/>
</dbReference>
<keyword evidence="1" id="KW-0175">Coiled coil</keyword>
<evidence type="ECO:0000259" key="3">
    <source>
        <dbReference type="Pfam" id="PF13598"/>
    </source>
</evidence>
<reference evidence="6 7" key="1">
    <citation type="submission" date="2013-08" db="EMBL/GenBank/DDBJ databases">
        <authorList>
            <person name="Durkin A.S."/>
            <person name="Haft D.R."/>
            <person name="McCorrison J."/>
            <person name="Torralba M."/>
            <person name="Gillis M."/>
            <person name="Haft D.H."/>
            <person name="Methe B."/>
            <person name="Sutton G."/>
            <person name="Nelson K.E."/>
        </authorList>
    </citation>
    <scope>NUCLEOTIDE SEQUENCE [LARGE SCALE GENOMIC DNA]</scope>
    <source>
        <strain evidence="5 7">ATCC 35536</strain>
        <strain evidence="4 6">VPI DR56BR1116</strain>
    </source>
</reference>